<name>A0A8S5T1J4_9CAUD</name>
<accession>A0A8S5T1J4</accession>
<organism evidence="1">
    <name type="scientific">Myoviridae sp. ctWb16</name>
    <dbReference type="NCBI Taxonomy" id="2827690"/>
    <lineage>
        <taxon>Viruses</taxon>
        <taxon>Duplodnaviria</taxon>
        <taxon>Heunggongvirae</taxon>
        <taxon>Uroviricota</taxon>
        <taxon>Caudoviricetes</taxon>
    </lineage>
</organism>
<sequence length="233" mass="27403">MLIVDNFDKVKNVVQWKPEQTYYKFVALIRAKDYKDGEFPVLLDKEKQECFVRQWLVDNEEYFERVKEDMKTVVEMFKCRLYMTLDRKSTMKTLIAARDVINRQLDSYLGVKEPQVSVKMFNKLVPSVTQLAESSDRDGRRWMFDVDTKDVNVLNVVKKLCGEFYLETFETKNGYHVVADKKFDANARLQCVKHRGKLRDFDMSLYSNEESELLENSEVEVKANSLILVAMGK</sequence>
<dbReference type="EMBL" id="BK032721">
    <property type="protein sequence ID" value="DAF56658.1"/>
    <property type="molecule type" value="Genomic_DNA"/>
</dbReference>
<evidence type="ECO:0000313" key="1">
    <source>
        <dbReference type="EMBL" id="DAF56658.1"/>
    </source>
</evidence>
<protein>
    <submittedName>
        <fullName evidence="1">Uncharacterized protein</fullName>
    </submittedName>
</protein>
<reference evidence="1" key="1">
    <citation type="journal article" date="2021" name="Proc. Natl. Acad. Sci. U.S.A.">
        <title>A Catalog of Tens of Thousands of Viruses from Human Metagenomes Reveals Hidden Associations with Chronic Diseases.</title>
        <authorList>
            <person name="Tisza M.J."/>
            <person name="Buck C.B."/>
        </authorList>
    </citation>
    <scope>NUCLEOTIDE SEQUENCE</scope>
    <source>
        <strain evidence="1">CtWb16</strain>
    </source>
</reference>
<proteinExistence type="predicted"/>